<evidence type="ECO:0000313" key="2">
    <source>
        <dbReference type="Proteomes" id="UP000814033"/>
    </source>
</evidence>
<name>A0ACB8RWT9_9AGAM</name>
<comment type="caution">
    <text evidence="1">The sequence shown here is derived from an EMBL/GenBank/DDBJ whole genome shotgun (WGS) entry which is preliminary data.</text>
</comment>
<sequence length="354" mass="37890">MLSLRLPRPRLRPHPARRRRPYATAHGPVLVARAPLPPPAPPAATPAAQPAIDRAILDALARTPSSSTTALPILIQQYLDRAAHVLDAHLPYEPTPSSARRVSFHIDGRTDSGIYAVAHVAREGDRSKITLASGFAIDAGQPVVVSCAHTLEEIRWSPLLVLPSANSPLSPPDLPRARSSATLLLTPSSHASSAPRAFPVSSVLSSLHRSDLLLLEPSAPDSLHTLPVSPYPAHPGTRIRAHFVTDAPPKDDEGWAPWLGGLYAKWVPGQVLGYRDMAGREAQPGTYDALSHMLFRPPPLAGSSGGPIVDEESGAVVGVMLGTRMDNRVEGVRGWGVPAEAIFEVHHLPQLCQR</sequence>
<protein>
    <submittedName>
        <fullName evidence="1">Uncharacterized protein</fullName>
    </submittedName>
</protein>
<dbReference type="EMBL" id="MU275887">
    <property type="protein sequence ID" value="KAI0048415.1"/>
    <property type="molecule type" value="Genomic_DNA"/>
</dbReference>
<proteinExistence type="predicted"/>
<reference evidence="1" key="2">
    <citation type="journal article" date="2022" name="New Phytol.">
        <title>Evolutionary transition to the ectomycorrhizal habit in the genomes of a hyperdiverse lineage of mushroom-forming fungi.</title>
        <authorList>
            <person name="Looney B."/>
            <person name="Miyauchi S."/>
            <person name="Morin E."/>
            <person name="Drula E."/>
            <person name="Courty P.E."/>
            <person name="Kohler A."/>
            <person name="Kuo A."/>
            <person name="LaButti K."/>
            <person name="Pangilinan J."/>
            <person name="Lipzen A."/>
            <person name="Riley R."/>
            <person name="Andreopoulos W."/>
            <person name="He G."/>
            <person name="Johnson J."/>
            <person name="Nolan M."/>
            <person name="Tritt A."/>
            <person name="Barry K.W."/>
            <person name="Grigoriev I.V."/>
            <person name="Nagy L.G."/>
            <person name="Hibbett D."/>
            <person name="Henrissat B."/>
            <person name="Matheny P.B."/>
            <person name="Labbe J."/>
            <person name="Martin F.M."/>
        </authorList>
    </citation>
    <scope>NUCLEOTIDE SEQUENCE</scope>
    <source>
        <strain evidence="1">FP105234-sp</strain>
    </source>
</reference>
<organism evidence="1 2">
    <name type="scientific">Auriscalpium vulgare</name>
    <dbReference type="NCBI Taxonomy" id="40419"/>
    <lineage>
        <taxon>Eukaryota</taxon>
        <taxon>Fungi</taxon>
        <taxon>Dikarya</taxon>
        <taxon>Basidiomycota</taxon>
        <taxon>Agaricomycotina</taxon>
        <taxon>Agaricomycetes</taxon>
        <taxon>Russulales</taxon>
        <taxon>Auriscalpiaceae</taxon>
        <taxon>Auriscalpium</taxon>
    </lineage>
</organism>
<gene>
    <name evidence="1" type="ORF">FA95DRAFT_1490875</name>
</gene>
<evidence type="ECO:0000313" key="1">
    <source>
        <dbReference type="EMBL" id="KAI0048415.1"/>
    </source>
</evidence>
<dbReference type="Proteomes" id="UP000814033">
    <property type="component" value="Unassembled WGS sequence"/>
</dbReference>
<accession>A0ACB8RWT9</accession>
<reference evidence="1" key="1">
    <citation type="submission" date="2021-02" db="EMBL/GenBank/DDBJ databases">
        <authorList>
            <consortium name="DOE Joint Genome Institute"/>
            <person name="Ahrendt S."/>
            <person name="Looney B.P."/>
            <person name="Miyauchi S."/>
            <person name="Morin E."/>
            <person name="Drula E."/>
            <person name="Courty P.E."/>
            <person name="Chicoki N."/>
            <person name="Fauchery L."/>
            <person name="Kohler A."/>
            <person name="Kuo A."/>
            <person name="Labutti K."/>
            <person name="Pangilinan J."/>
            <person name="Lipzen A."/>
            <person name="Riley R."/>
            <person name="Andreopoulos W."/>
            <person name="He G."/>
            <person name="Johnson J."/>
            <person name="Barry K.W."/>
            <person name="Grigoriev I.V."/>
            <person name="Nagy L."/>
            <person name="Hibbett D."/>
            <person name="Henrissat B."/>
            <person name="Matheny P.B."/>
            <person name="Labbe J."/>
            <person name="Martin F."/>
        </authorList>
    </citation>
    <scope>NUCLEOTIDE SEQUENCE</scope>
    <source>
        <strain evidence="1">FP105234-sp</strain>
    </source>
</reference>
<keyword evidence="2" id="KW-1185">Reference proteome</keyword>